<organism evidence="12 13">
    <name type="scientific">Aquirufa originis</name>
    <dbReference type="NCBI Taxonomy" id="3096514"/>
    <lineage>
        <taxon>Bacteria</taxon>
        <taxon>Pseudomonadati</taxon>
        <taxon>Bacteroidota</taxon>
        <taxon>Cytophagia</taxon>
        <taxon>Cytophagales</taxon>
        <taxon>Flectobacillaceae</taxon>
        <taxon>Aquirufa</taxon>
    </lineage>
</organism>
<dbReference type="InterPro" id="IPR011060">
    <property type="entry name" value="RibuloseP-bd_barrel"/>
</dbReference>
<proteinExistence type="inferred from homology"/>
<evidence type="ECO:0000256" key="5">
    <source>
        <dbReference type="ARBA" id="ARBA00022605"/>
    </source>
</evidence>
<evidence type="ECO:0000256" key="11">
    <source>
        <dbReference type="RuleBase" id="RU003657"/>
    </source>
</evidence>
<evidence type="ECO:0000256" key="6">
    <source>
        <dbReference type="ARBA" id="ARBA00023102"/>
    </source>
</evidence>
<dbReference type="EC" id="4.3.2.10" evidence="4"/>
<evidence type="ECO:0000256" key="1">
    <source>
        <dbReference type="ARBA" id="ARBA00005091"/>
    </source>
</evidence>
<evidence type="ECO:0000313" key="13">
    <source>
        <dbReference type="Proteomes" id="UP001598112"/>
    </source>
</evidence>
<dbReference type="PANTHER" id="PTHR21235">
    <property type="entry name" value="IMIDAZOLE GLYCEROL PHOSPHATE SYNTHASE SUBUNIT HISF/H IGP SYNTHASE SUBUNIT HISF/H"/>
    <property type="match status" value="1"/>
</dbReference>
<accession>A0ABW6DBT8</accession>
<comment type="catalytic activity">
    <reaction evidence="10">
        <text>5-[(5-phospho-1-deoxy-D-ribulos-1-ylimino)methylamino]-1-(5-phospho-beta-D-ribosyl)imidazole-4-carboxamide + L-glutamine = D-erythro-1-(imidazol-4-yl)glycerol 3-phosphate + 5-amino-1-(5-phospho-beta-D-ribosyl)imidazole-4-carboxamide + L-glutamate + H(+)</text>
        <dbReference type="Rhea" id="RHEA:24793"/>
        <dbReference type="ChEBI" id="CHEBI:15378"/>
        <dbReference type="ChEBI" id="CHEBI:29985"/>
        <dbReference type="ChEBI" id="CHEBI:58278"/>
        <dbReference type="ChEBI" id="CHEBI:58359"/>
        <dbReference type="ChEBI" id="CHEBI:58475"/>
        <dbReference type="ChEBI" id="CHEBI:58525"/>
        <dbReference type="EC" id="4.3.2.10"/>
    </reaction>
</comment>
<protein>
    <recommendedName>
        <fullName evidence="4">imidazole glycerol-phosphate synthase</fullName>
        <ecNumber evidence="4">4.3.2.10</ecNumber>
    </recommendedName>
    <alternativeName>
        <fullName evidence="9">IGP synthase cyclase subunit</fullName>
    </alternativeName>
</protein>
<sequence length="261" mass="28430">MLRPRIIPSLLLHEKGLVKTVNFKSPKYVGDPINAVRIFNEKEVDELAIFDIDATALNKEPNYILIEKLANQSRMPLCYGGGVKTVEQAQKIFGLGIEKIALSSAVIQNPQLVTQIADRVGSQSVIVVLDIKKKLLGGYEIYTHNGKKSTGINPIKFAKELEQLGAGEIIINSIDQDGVMKGYDINLIDKIAETISIPLTVLGGAGSLADIEKVIEKHGVIGVASGSLFVFKGPYKAVLINYPTQIEKNKIFKINSCGNTE</sequence>
<evidence type="ECO:0000313" key="12">
    <source>
        <dbReference type="EMBL" id="MFD3293609.1"/>
    </source>
</evidence>
<comment type="similarity">
    <text evidence="2 11">Belongs to the HisA/HisF family.</text>
</comment>
<dbReference type="Pfam" id="PF00977">
    <property type="entry name" value="His_biosynth"/>
    <property type="match status" value="1"/>
</dbReference>
<evidence type="ECO:0000256" key="9">
    <source>
        <dbReference type="ARBA" id="ARBA00030264"/>
    </source>
</evidence>
<comment type="caution">
    <text evidence="12">The sequence shown here is derived from an EMBL/GenBank/DDBJ whole genome shotgun (WGS) entry which is preliminary data.</text>
</comment>
<dbReference type="InterPro" id="IPR006062">
    <property type="entry name" value="His_biosynth"/>
</dbReference>
<dbReference type="RefSeq" id="WP_377978876.1">
    <property type="nucleotide sequence ID" value="NZ_JBBKXY010000002.1"/>
</dbReference>
<evidence type="ECO:0000256" key="2">
    <source>
        <dbReference type="ARBA" id="ARBA00009667"/>
    </source>
</evidence>
<reference evidence="12 13" key="1">
    <citation type="submission" date="2024-03" db="EMBL/GenBank/DDBJ databases">
        <title>Aquirufa genome sequencing.</title>
        <authorList>
            <person name="Pitt A."/>
            <person name="Hahn M.W."/>
        </authorList>
    </citation>
    <scope>NUCLEOTIDE SEQUENCE [LARGE SCALE GENOMIC DNA]</scope>
    <source>
        <strain evidence="12 13">KTFRIE-69F</strain>
    </source>
</reference>
<dbReference type="InterPro" id="IPR004651">
    <property type="entry name" value="HisF"/>
</dbReference>
<keyword evidence="13" id="KW-1185">Reference proteome</keyword>
<dbReference type="PANTHER" id="PTHR21235:SF2">
    <property type="entry name" value="IMIDAZOLE GLYCEROL PHOSPHATE SYNTHASE HISHF"/>
    <property type="match status" value="1"/>
</dbReference>
<name>A0ABW6DBT8_9BACT</name>
<dbReference type="NCBIfam" id="NF038364">
    <property type="entry name" value="AglZ_HisF2_fam"/>
    <property type="match status" value="1"/>
</dbReference>
<comment type="pathway">
    <text evidence="1">Amino-acid biosynthesis; L-histidine biosynthesis; L-histidine from 5-phospho-alpha-D-ribose 1-diphosphate: step 5/9.</text>
</comment>
<dbReference type="EMBL" id="JBBKXY010000002">
    <property type="protein sequence ID" value="MFD3293609.1"/>
    <property type="molecule type" value="Genomic_DNA"/>
</dbReference>
<comment type="subunit">
    <text evidence="3">Heterodimer of HisH and HisF.</text>
</comment>
<evidence type="ECO:0000256" key="7">
    <source>
        <dbReference type="ARBA" id="ARBA00023239"/>
    </source>
</evidence>
<evidence type="ECO:0000256" key="8">
    <source>
        <dbReference type="ARBA" id="ARBA00025475"/>
    </source>
</evidence>
<dbReference type="InterPro" id="IPR013785">
    <property type="entry name" value="Aldolase_TIM"/>
</dbReference>
<dbReference type="SUPFAM" id="SSF51366">
    <property type="entry name" value="Ribulose-phoshate binding barrel"/>
    <property type="match status" value="1"/>
</dbReference>
<evidence type="ECO:0000256" key="4">
    <source>
        <dbReference type="ARBA" id="ARBA00012809"/>
    </source>
</evidence>
<evidence type="ECO:0000256" key="10">
    <source>
        <dbReference type="ARBA" id="ARBA00047838"/>
    </source>
</evidence>
<keyword evidence="5 11" id="KW-0028">Amino-acid biosynthesis</keyword>
<keyword evidence="6 11" id="KW-0368">Histidine biosynthesis</keyword>
<comment type="function">
    <text evidence="8">IGPS catalyzes the conversion of PRFAR and glutamine to IGP, AICAR and glutamate. The HisF subunit catalyzes the cyclization activity that produces IGP and AICAR from PRFAR using the ammonia provided by the HisH subunit.</text>
</comment>
<dbReference type="CDD" id="cd04731">
    <property type="entry name" value="HisF"/>
    <property type="match status" value="1"/>
</dbReference>
<keyword evidence="7" id="KW-0456">Lyase</keyword>
<dbReference type="Proteomes" id="UP001598112">
    <property type="component" value="Unassembled WGS sequence"/>
</dbReference>
<dbReference type="InterPro" id="IPR050064">
    <property type="entry name" value="IGPS_HisA/HisF"/>
</dbReference>
<dbReference type="Gene3D" id="3.20.20.70">
    <property type="entry name" value="Aldolase class I"/>
    <property type="match status" value="1"/>
</dbReference>
<gene>
    <name evidence="12" type="ORF">SKC35_07910</name>
</gene>
<evidence type="ECO:0000256" key="3">
    <source>
        <dbReference type="ARBA" id="ARBA00011152"/>
    </source>
</evidence>